<dbReference type="GO" id="GO:0097176">
    <property type="term" value="P:epoxide metabolic process"/>
    <property type="evidence" value="ECO:0007669"/>
    <property type="project" value="TreeGrafter"/>
</dbReference>
<dbReference type="PANTHER" id="PTHR21661">
    <property type="entry name" value="EPOXIDE HYDROLASE 1-RELATED"/>
    <property type="match status" value="1"/>
</dbReference>
<dbReference type="InterPro" id="IPR010497">
    <property type="entry name" value="Epoxide_hydro_N"/>
</dbReference>
<dbReference type="GeneID" id="54287491"/>
<evidence type="ECO:0000259" key="4">
    <source>
        <dbReference type="Pfam" id="PF06441"/>
    </source>
</evidence>
<dbReference type="Pfam" id="PF06441">
    <property type="entry name" value="EHN"/>
    <property type="match status" value="1"/>
</dbReference>
<dbReference type="AlphaFoldDB" id="A0A6A5XI46"/>
<dbReference type="InterPro" id="IPR016292">
    <property type="entry name" value="Epoxide_hydrolase"/>
</dbReference>
<feature type="active site" description="Nucleophile" evidence="3">
    <location>
        <position position="181"/>
    </location>
</feature>
<keyword evidence="2 5" id="KW-0378">Hydrolase</keyword>
<feature type="domain" description="Epoxide hydrolase N-terminal" evidence="4">
    <location>
        <begin position="4"/>
        <end position="116"/>
    </location>
</feature>
<evidence type="ECO:0000313" key="5">
    <source>
        <dbReference type="EMBL" id="KAF2011994.1"/>
    </source>
</evidence>
<dbReference type="OrthoDB" id="7130006at2759"/>
<dbReference type="PRINTS" id="PR00412">
    <property type="entry name" value="EPOXHYDRLASE"/>
</dbReference>
<keyword evidence="6" id="KW-1185">Reference proteome</keyword>
<dbReference type="GO" id="GO:0004301">
    <property type="term" value="F:epoxide hydrolase activity"/>
    <property type="evidence" value="ECO:0007669"/>
    <property type="project" value="TreeGrafter"/>
</dbReference>
<protein>
    <submittedName>
        <fullName evidence="5">Alpha/beta-hydrolase</fullName>
    </submittedName>
</protein>
<dbReference type="InterPro" id="IPR029058">
    <property type="entry name" value="AB_hydrolase_fold"/>
</dbReference>
<dbReference type="Proteomes" id="UP000799778">
    <property type="component" value="Unassembled WGS sequence"/>
</dbReference>
<evidence type="ECO:0000256" key="3">
    <source>
        <dbReference type="PIRSR" id="PIRSR001112-1"/>
    </source>
</evidence>
<feature type="active site" description="Proton donor" evidence="3">
    <location>
        <position position="315"/>
    </location>
</feature>
<comment type="similarity">
    <text evidence="1">Belongs to the peptidase S33 family.</text>
</comment>
<dbReference type="InterPro" id="IPR000639">
    <property type="entry name" value="Epox_hydrolase-like"/>
</dbReference>
<accession>A0A6A5XI46</accession>
<name>A0A6A5XI46_9PLEO</name>
<dbReference type="PANTHER" id="PTHR21661:SF79">
    <property type="entry name" value="EPOXIDE HYDROLASE"/>
    <property type="match status" value="1"/>
</dbReference>
<gene>
    <name evidence="5" type="ORF">BU24DRAFT_435446</name>
</gene>
<organism evidence="5 6">
    <name type="scientific">Aaosphaeria arxii CBS 175.79</name>
    <dbReference type="NCBI Taxonomy" id="1450172"/>
    <lineage>
        <taxon>Eukaryota</taxon>
        <taxon>Fungi</taxon>
        <taxon>Dikarya</taxon>
        <taxon>Ascomycota</taxon>
        <taxon>Pezizomycotina</taxon>
        <taxon>Dothideomycetes</taxon>
        <taxon>Pleosporomycetidae</taxon>
        <taxon>Pleosporales</taxon>
        <taxon>Pleosporales incertae sedis</taxon>
        <taxon>Aaosphaeria</taxon>
    </lineage>
</organism>
<feature type="active site" description="Proton acceptor" evidence="3">
    <location>
        <position position="373"/>
    </location>
</feature>
<proteinExistence type="inferred from homology"/>
<evidence type="ECO:0000256" key="1">
    <source>
        <dbReference type="ARBA" id="ARBA00010088"/>
    </source>
</evidence>
<dbReference type="RefSeq" id="XP_033380333.1">
    <property type="nucleotide sequence ID" value="XM_033530094.1"/>
</dbReference>
<dbReference type="Gene3D" id="3.40.50.1820">
    <property type="entry name" value="alpha/beta hydrolase"/>
    <property type="match status" value="1"/>
</dbReference>
<sequence>MSDIKPFNPKIPQEEVERLFRKIGDTRLPSQPIVPDAGEDYGPSLEWINKLYDHWLNKFSWSDAQEKIAGWKHFNTEIEGLEVHFIHEKARTDSRAKREVFPLLLVHGWPGTFYEFQNIMEPLLNPDNASSPIFDLVIPSLPGFCWSQGPPRGWTLQDTARIYDELMRRLGYDTYVAQAGDWGHWVIRELGSGRYPSCKAVHTNMCPGAPTKDTNLTSKEQNAMDRAQWWMGKPLYEGHMGYAIEMRTRPQTIGVAFNDSPVGIMMFVGEKYNELADPNLGTATLDDTRFVDDVCATLSLYFFTPPSIMTSMLCYYNNVRHEDYTEFNAKRENLIKVPLGVSSFPYDAYPVPEAGARETGNLKWYKARDHGGHFACMECPEDMVSDIREFFGKFYSP</sequence>
<dbReference type="EMBL" id="ML978073">
    <property type="protein sequence ID" value="KAF2011994.1"/>
    <property type="molecule type" value="Genomic_DNA"/>
</dbReference>
<reference evidence="5" key="1">
    <citation type="journal article" date="2020" name="Stud. Mycol.">
        <title>101 Dothideomycetes genomes: a test case for predicting lifestyles and emergence of pathogens.</title>
        <authorList>
            <person name="Haridas S."/>
            <person name="Albert R."/>
            <person name="Binder M."/>
            <person name="Bloem J."/>
            <person name="Labutti K."/>
            <person name="Salamov A."/>
            <person name="Andreopoulos B."/>
            <person name="Baker S."/>
            <person name="Barry K."/>
            <person name="Bills G."/>
            <person name="Bluhm B."/>
            <person name="Cannon C."/>
            <person name="Castanera R."/>
            <person name="Culley D."/>
            <person name="Daum C."/>
            <person name="Ezra D."/>
            <person name="Gonzalez J."/>
            <person name="Henrissat B."/>
            <person name="Kuo A."/>
            <person name="Liang C."/>
            <person name="Lipzen A."/>
            <person name="Lutzoni F."/>
            <person name="Magnuson J."/>
            <person name="Mondo S."/>
            <person name="Nolan M."/>
            <person name="Ohm R."/>
            <person name="Pangilinan J."/>
            <person name="Park H.-J."/>
            <person name="Ramirez L."/>
            <person name="Alfaro M."/>
            <person name="Sun H."/>
            <person name="Tritt A."/>
            <person name="Yoshinaga Y."/>
            <person name="Zwiers L.-H."/>
            <person name="Turgeon B."/>
            <person name="Goodwin S."/>
            <person name="Spatafora J."/>
            <person name="Crous P."/>
            <person name="Grigoriev I."/>
        </authorList>
    </citation>
    <scope>NUCLEOTIDE SEQUENCE</scope>
    <source>
        <strain evidence="5">CBS 175.79</strain>
    </source>
</reference>
<evidence type="ECO:0000256" key="2">
    <source>
        <dbReference type="ARBA" id="ARBA00022801"/>
    </source>
</evidence>
<dbReference type="PIRSF" id="PIRSF001112">
    <property type="entry name" value="Epoxide_hydrolase"/>
    <property type="match status" value="1"/>
</dbReference>
<evidence type="ECO:0000313" key="6">
    <source>
        <dbReference type="Proteomes" id="UP000799778"/>
    </source>
</evidence>
<dbReference type="SUPFAM" id="SSF53474">
    <property type="entry name" value="alpha/beta-Hydrolases"/>
    <property type="match status" value="1"/>
</dbReference>